<keyword evidence="9" id="KW-0762">Sugar transport</keyword>
<evidence type="ECO:0000313" key="10">
    <source>
        <dbReference type="Proteomes" id="UP001144110"/>
    </source>
</evidence>
<keyword evidence="3" id="KW-1003">Cell membrane</keyword>
<gene>
    <name evidence="9" type="ORF">OD816_001084</name>
</gene>
<evidence type="ECO:0000256" key="2">
    <source>
        <dbReference type="ARBA" id="ARBA00022448"/>
    </source>
</evidence>
<comment type="similarity">
    <text evidence="7">Belongs to the binding-protein-dependent transport system permease family.</text>
</comment>
<dbReference type="PANTHER" id="PTHR43005">
    <property type="entry name" value="BLR7065 PROTEIN"/>
    <property type="match status" value="1"/>
</dbReference>
<protein>
    <submittedName>
        <fullName evidence="9">ABC-type sugar transport system</fullName>
    </submittedName>
</protein>
<reference evidence="9" key="1">
    <citation type="submission" date="2022-11" db="EMBL/GenBank/DDBJ databases">
        <title>Candidatus Alkanophaga archaea from heated hydrothermal vent sediment oxidize petroleum alkanes.</title>
        <authorList>
            <person name="Zehnle H."/>
            <person name="Laso-Perez R."/>
            <person name="Lipp J."/>
            <person name="Teske A."/>
            <person name="Wegener G."/>
        </authorList>
    </citation>
    <scope>NUCLEOTIDE SEQUENCE</scope>
    <source>
        <strain evidence="9">MCA70</strain>
    </source>
</reference>
<dbReference type="Gene3D" id="1.10.3720.10">
    <property type="entry name" value="MetI-like"/>
    <property type="match status" value="1"/>
</dbReference>
<evidence type="ECO:0000256" key="4">
    <source>
        <dbReference type="ARBA" id="ARBA00022692"/>
    </source>
</evidence>
<dbReference type="EMBL" id="JAPHEG010000004">
    <property type="protein sequence ID" value="MDF2953839.1"/>
    <property type="molecule type" value="Genomic_DNA"/>
</dbReference>
<evidence type="ECO:0000256" key="6">
    <source>
        <dbReference type="ARBA" id="ARBA00023136"/>
    </source>
</evidence>
<dbReference type="Pfam" id="PF00528">
    <property type="entry name" value="BPD_transp_1"/>
    <property type="match status" value="1"/>
</dbReference>
<evidence type="ECO:0000256" key="3">
    <source>
        <dbReference type="ARBA" id="ARBA00022475"/>
    </source>
</evidence>
<dbReference type="SUPFAM" id="SSF161098">
    <property type="entry name" value="MetI-like"/>
    <property type="match status" value="1"/>
</dbReference>
<evidence type="ECO:0000259" key="8">
    <source>
        <dbReference type="PROSITE" id="PS50928"/>
    </source>
</evidence>
<comment type="subcellular location">
    <subcellularLocation>
        <location evidence="1 7">Cell membrane</location>
        <topology evidence="1 7">Multi-pass membrane protein</topology>
    </subcellularLocation>
</comment>
<accession>A0AAE3P612</accession>
<dbReference type="InterPro" id="IPR000515">
    <property type="entry name" value="MetI-like"/>
</dbReference>
<sequence>MMRLYKNETKALSIFLLPLFIFVILFIFIPVIFVFINSLFRDVTFLGKKFVFLENYIFLAKDYAFWESLKFTLLFITISVPLEIILGLLFAVILNEKIPYRGFIRVCILLPWAIPAVVSARLWELIYSYNYGLANFILLKLGLIEKPVNWLETGVSAFISLVIADIWKTTPFVAIILLAGLQTIPKEIYHQALVDRANFLQRFFKVTLPLLKPVIIVAFLFRTIDAIRIFDLIYVLTKGGPGGATTSLSIYAYEYYLSGDFGYASAISVFLFLVSLVISILYLKLSRFKEETL</sequence>
<proteinExistence type="inferred from homology"/>
<organism evidence="9 10">
    <name type="scientific">Candidatus Thermodesulfobacterium syntrophicum</name>
    <dbReference type="NCBI Taxonomy" id="3060442"/>
    <lineage>
        <taxon>Bacteria</taxon>
        <taxon>Pseudomonadati</taxon>
        <taxon>Thermodesulfobacteriota</taxon>
        <taxon>Thermodesulfobacteria</taxon>
        <taxon>Thermodesulfobacteriales</taxon>
        <taxon>Thermodesulfobacteriaceae</taxon>
        <taxon>Thermodesulfobacterium</taxon>
    </lineage>
</organism>
<keyword evidence="4 7" id="KW-0812">Transmembrane</keyword>
<feature type="transmembrane region" description="Helical" evidence="7">
    <location>
        <begin position="157"/>
        <end position="181"/>
    </location>
</feature>
<feature type="transmembrane region" description="Helical" evidence="7">
    <location>
        <begin position="261"/>
        <end position="283"/>
    </location>
</feature>
<dbReference type="CDD" id="cd06261">
    <property type="entry name" value="TM_PBP2"/>
    <property type="match status" value="1"/>
</dbReference>
<evidence type="ECO:0000256" key="5">
    <source>
        <dbReference type="ARBA" id="ARBA00022989"/>
    </source>
</evidence>
<keyword evidence="6 7" id="KW-0472">Membrane</keyword>
<feature type="transmembrane region" description="Helical" evidence="7">
    <location>
        <begin position="71"/>
        <end position="94"/>
    </location>
</feature>
<name>A0AAE3P612_9BACT</name>
<dbReference type="InterPro" id="IPR035906">
    <property type="entry name" value="MetI-like_sf"/>
</dbReference>
<dbReference type="Proteomes" id="UP001144110">
    <property type="component" value="Unassembled WGS sequence"/>
</dbReference>
<keyword evidence="5 7" id="KW-1133">Transmembrane helix</keyword>
<dbReference type="GO" id="GO:0005886">
    <property type="term" value="C:plasma membrane"/>
    <property type="evidence" value="ECO:0007669"/>
    <property type="project" value="UniProtKB-SubCell"/>
</dbReference>
<dbReference type="PROSITE" id="PS50928">
    <property type="entry name" value="ABC_TM1"/>
    <property type="match status" value="1"/>
</dbReference>
<evidence type="ECO:0000313" key="9">
    <source>
        <dbReference type="EMBL" id="MDF2953839.1"/>
    </source>
</evidence>
<dbReference type="GO" id="GO:0055085">
    <property type="term" value="P:transmembrane transport"/>
    <property type="evidence" value="ECO:0007669"/>
    <property type="project" value="InterPro"/>
</dbReference>
<evidence type="ECO:0000256" key="7">
    <source>
        <dbReference type="RuleBase" id="RU363032"/>
    </source>
</evidence>
<dbReference type="PANTHER" id="PTHR43005:SF1">
    <property type="entry name" value="SPERMIDINE_PUTRESCINE TRANSPORT SYSTEM PERMEASE PROTEIN"/>
    <property type="match status" value="1"/>
</dbReference>
<feature type="transmembrane region" description="Helical" evidence="7">
    <location>
        <begin position="202"/>
        <end position="221"/>
    </location>
</feature>
<dbReference type="AlphaFoldDB" id="A0AAE3P612"/>
<feature type="transmembrane region" description="Helical" evidence="7">
    <location>
        <begin position="106"/>
        <end position="123"/>
    </location>
</feature>
<keyword evidence="2 7" id="KW-0813">Transport</keyword>
<feature type="transmembrane region" description="Helical" evidence="7">
    <location>
        <begin position="12"/>
        <end position="36"/>
    </location>
</feature>
<feature type="domain" description="ABC transmembrane type-1" evidence="8">
    <location>
        <begin position="69"/>
        <end position="282"/>
    </location>
</feature>
<evidence type="ECO:0000256" key="1">
    <source>
        <dbReference type="ARBA" id="ARBA00004651"/>
    </source>
</evidence>
<comment type="caution">
    <text evidence="9">The sequence shown here is derived from an EMBL/GenBank/DDBJ whole genome shotgun (WGS) entry which is preliminary data.</text>
</comment>